<sequence length="243" mass="28362">MLERLQINEILYKSSQGKSEPYICKADDGQSYYVKGQKPAGRRSQTCELLAWFLGQGFGLPLPPAAMLEVSEELHEELTKDLKGIGKGMLFGLQECPSVRWFEAADVYRTTEKFRRDLLVFDYWISNDDRTPGNSNLLYSDTNNKVIVIDHNLAFNEHVSRQSLIENHIFSEEWPKICADLVSRAQYAERIEQAFLRWDAARGFLPEYWKYENDEYDILVDFDIEHAHTRLGCFRSQEFWEAI</sequence>
<proteinExistence type="predicted"/>
<dbReference type="GeneID" id="89685750"/>
<organism evidence="2 3">
    <name type="scientific">Chromobacterium subtsugae</name>
    <dbReference type="NCBI Taxonomy" id="251747"/>
    <lineage>
        <taxon>Bacteria</taxon>
        <taxon>Pseudomonadati</taxon>
        <taxon>Pseudomonadota</taxon>
        <taxon>Betaproteobacteria</taxon>
        <taxon>Neisseriales</taxon>
        <taxon>Chromobacteriaceae</taxon>
        <taxon>Chromobacterium</taxon>
    </lineage>
</organism>
<dbReference type="Proteomes" id="UP000711178">
    <property type="component" value="Unassembled WGS sequence"/>
</dbReference>
<protein>
    <recommendedName>
        <fullName evidence="1">HipA-like kinase domain-containing protein</fullName>
    </recommendedName>
</protein>
<keyword evidence="3" id="KW-1185">Reference proteome</keyword>
<dbReference type="InterPro" id="IPR046748">
    <property type="entry name" value="HipA_2"/>
</dbReference>
<dbReference type="Pfam" id="PF20613">
    <property type="entry name" value="HipA_2"/>
    <property type="match status" value="1"/>
</dbReference>
<reference evidence="2 3" key="1">
    <citation type="submission" date="2021-05" db="EMBL/GenBank/DDBJ databases">
        <title>Draft Whole Genome Sequencing Of Biosensor Chromobacterium violaceum Strain CV026 Reveals A Regulatory RNA In Chromobacterium violaceum Phenotype Regulatory Network.</title>
        <authorList>
            <person name="Hong K.W."/>
            <person name="Chan K.G."/>
            <person name="Chang C.-Y."/>
        </authorList>
    </citation>
    <scope>NUCLEOTIDE SEQUENCE [LARGE SCALE GENOMIC DNA]</scope>
    <source>
        <strain evidence="2 3">ATCC 31532</strain>
    </source>
</reference>
<feature type="domain" description="HipA-like kinase" evidence="1">
    <location>
        <begin position="7"/>
        <end position="243"/>
    </location>
</feature>
<evidence type="ECO:0000313" key="2">
    <source>
        <dbReference type="EMBL" id="MBW8289037.1"/>
    </source>
</evidence>
<comment type="caution">
    <text evidence="2">The sequence shown here is derived from an EMBL/GenBank/DDBJ whole genome shotgun (WGS) entry which is preliminary data.</text>
</comment>
<evidence type="ECO:0000313" key="3">
    <source>
        <dbReference type="Proteomes" id="UP000711178"/>
    </source>
</evidence>
<gene>
    <name evidence="2" type="ORF">KIF53_15495</name>
</gene>
<dbReference type="EMBL" id="JAHDTB010000014">
    <property type="protein sequence ID" value="MBW8289037.1"/>
    <property type="molecule type" value="Genomic_DNA"/>
</dbReference>
<name>A0ABS7FG31_9NEIS</name>
<accession>A0ABS7FG31</accession>
<dbReference type="RefSeq" id="WP_146008315.1">
    <property type="nucleotide sequence ID" value="NZ_CP142381.1"/>
</dbReference>
<evidence type="ECO:0000259" key="1">
    <source>
        <dbReference type="Pfam" id="PF20613"/>
    </source>
</evidence>